<name>A0A9D4W2I2_PEA</name>
<comment type="caution">
    <text evidence="2">The sequence shown here is derived from an EMBL/GenBank/DDBJ whole genome shotgun (WGS) entry which is preliminary data.</text>
</comment>
<dbReference type="EMBL" id="JAMSHJ010000006">
    <property type="protein sequence ID" value="KAI5394828.1"/>
    <property type="molecule type" value="Genomic_DNA"/>
</dbReference>
<proteinExistence type="predicted"/>
<protein>
    <submittedName>
        <fullName evidence="2">Uncharacterized protein</fullName>
    </submittedName>
</protein>
<gene>
    <name evidence="2" type="ORF">KIW84_061445</name>
</gene>
<organism evidence="2 3">
    <name type="scientific">Pisum sativum</name>
    <name type="common">Garden pea</name>
    <name type="synonym">Lathyrus oleraceus</name>
    <dbReference type="NCBI Taxonomy" id="3888"/>
    <lineage>
        <taxon>Eukaryota</taxon>
        <taxon>Viridiplantae</taxon>
        <taxon>Streptophyta</taxon>
        <taxon>Embryophyta</taxon>
        <taxon>Tracheophyta</taxon>
        <taxon>Spermatophyta</taxon>
        <taxon>Magnoliopsida</taxon>
        <taxon>eudicotyledons</taxon>
        <taxon>Gunneridae</taxon>
        <taxon>Pentapetalae</taxon>
        <taxon>rosids</taxon>
        <taxon>fabids</taxon>
        <taxon>Fabales</taxon>
        <taxon>Fabaceae</taxon>
        <taxon>Papilionoideae</taxon>
        <taxon>50 kb inversion clade</taxon>
        <taxon>NPAAA clade</taxon>
        <taxon>Hologalegina</taxon>
        <taxon>IRL clade</taxon>
        <taxon>Fabeae</taxon>
        <taxon>Lathyrus</taxon>
    </lineage>
</organism>
<keyword evidence="3" id="KW-1185">Reference proteome</keyword>
<sequence>MCTSTLPASRPSMKEVLKILIGCRDPQANAEKIVGIYDDAPLLKNSKWEKQVWFHGAPTNEQTVLQDTPKHDIPISPYFPSTSENPIFRLRGSLRRHPNNRPPHSPLTSEPPPSPKQYGTFCSNALPLLPSFEVEYGTFCSDANIMLTC</sequence>
<feature type="region of interest" description="Disordered" evidence="1">
    <location>
        <begin position="93"/>
        <end position="116"/>
    </location>
</feature>
<feature type="compositionally biased region" description="Pro residues" evidence="1">
    <location>
        <begin position="100"/>
        <end position="115"/>
    </location>
</feature>
<accession>A0A9D4W2I2</accession>
<evidence type="ECO:0000313" key="3">
    <source>
        <dbReference type="Proteomes" id="UP001058974"/>
    </source>
</evidence>
<reference evidence="2 3" key="1">
    <citation type="journal article" date="2022" name="Nat. Genet.">
        <title>Improved pea reference genome and pan-genome highlight genomic features and evolutionary characteristics.</title>
        <authorList>
            <person name="Yang T."/>
            <person name="Liu R."/>
            <person name="Luo Y."/>
            <person name="Hu S."/>
            <person name="Wang D."/>
            <person name="Wang C."/>
            <person name="Pandey M.K."/>
            <person name="Ge S."/>
            <person name="Xu Q."/>
            <person name="Li N."/>
            <person name="Li G."/>
            <person name="Huang Y."/>
            <person name="Saxena R.K."/>
            <person name="Ji Y."/>
            <person name="Li M."/>
            <person name="Yan X."/>
            <person name="He Y."/>
            <person name="Liu Y."/>
            <person name="Wang X."/>
            <person name="Xiang C."/>
            <person name="Varshney R.K."/>
            <person name="Ding H."/>
            <person name="Gao S."/>
            <person name="Zong X."/>
        </authorList>
    </citation>
    <scope>NUCLEOTIDE SEQUENCE [LARGE SCALE GENOMIC DNA]</scope>
    <source>
        <strain evidence="2 3">cv. Zhongwan 6</strain>
    </source>
</reference>
<dbReference type="AlphaFoldDB" id="A0A9D4W2I2"/>
<evidence type="ECO:0000256" key="1">
    <source>
        <dbReference type="SAM" id="MobiDB-lite"/>
    </source>
</evidence>
<evidence type="ECO:0000313" key="2">
    <source>
        <dbReference type="EMBL" id="KAI5394828.1"/>
    </source>
</evidence>
<dbReference type="Gramene" id="Psat06G0144500-T1">
    <property type="protein sequence ID" value="KAI5394828.1"/>
    <property type="gene ID" value="KIW84_061445"/>
</dbReference>
<dbReference type="Proteomes" id="UP001058974">
    <property type="component" value="Chromosome 6"/>
</dbReference>